<accession>A0A7S4N6G7</accession>
<feature type="compositionally biased region" description="Basic and acidic residues" evidence="1">
    <location>
        <begin position="186"/>
        <end position="197"/>
    </location>
</feature>
<protein>
    <submittedName>
        <fullName evidence="2">Uncharacterized protein</fullName>
    </submittedName>
</protein>
<feature type="compositionally biased region" description="Polar residues" evidence="1">
    <location>
        <begin position="23"/>
        <end position="40"/>
    </location>
</feature>
<feature type="compositionally biased region" description="Polar residues" evidence="1">
    <location>
        <begin position="175"/>
        <end position="185"/>
    </location>
</feature>
<sequence>MSENDRTQEVSLSIITDRDMASSPIQSHIQIADYSGTQQNTPPPPPPPPEPDLLDRNVEANVEGNKAGKKETFRLNNTKPLEEVKRTLDPRDLMLQQIREKACAMTYSKEKCGPPPTLQNSLFVQFLDTNAVIDDYNPQNREEQPGDGKEKVIMVVQESPVRPQCSEENLVLSEGGTTPRTNSQPLEEKKEEKKEEEKESYWVSDLISYLSEWLYHVARVDEESNQASSVHDSIDLSPSSSFWNEWEWVLSKSEEMAIEHAQKQSEEQAKKVKEELSSLRQQGSRFRHRPFFRKSAAMYFEELDEETRSWLAKGLDPSKRNKIMRDIVKSLKEEWISSFDRLLVDEETEGSEEKSSSKQESFETLFDEKPYEKNLEGAIVSMGLLASHGATKNQGLTAILLSDICWNIWSVLCHSIQKHLDVERLSPEQLDVVAREATKAEKVIGTLWSETAKKAQGGADREGKVVEVWKEEEKVEEEKKLRENLPPDFKYSTYKAEPFMMRKSTLSPHRLTTLRSNLSILLGGSSAVS</sequence>
<dbReference type="EMBL" id="HBKR01001791">
    <property type="protein sequence ID" value="CAE2267702.1"/>
    <property type="molecule type" value="Transcribed_RNA"/>
</dbReference>
<feature type="compositionally biased region" description="Pro residues" evidence="1">
    <location>
        <begin position="41"/>
        <end position="51"/>
    </location>
</feature>
<gene>
    <name evidence="2" type="ORF">NAES01612_LOCUS1136</name>
</gene>
<name>A0A7S4N6G7_9EUKA</name>
<reference evidence="2" key="1">
    <citation type="submission" date="2021-01" db="EMBL/GenBank/DDBJ databases">
        <authorList>
            <person name="Corre E."/>
            <person name="Pelletier E."/>
            <person name="Niang G."/>
            <person name="Scheremetjew M."/>
            <person name="Finn R."/>
            <person name="Kale V."/>
            <person name="Holt S."/>
            <person name="Cochrane G."/>
            <person name="Meng A."/>
            <person name="Brown T."/>
            <person name="Cohen L."/>
        </authorList>
    </citation>
    <scope>NUCLEOTIDE SEQUENCE</scope>
    <source>
        <strain evidence="2">SoJaBio B1-5/56/2</strain>
    </source>
</reference>
<proteinExistence type="predicted"/>
<evidence type="ECO:0000313" key="2">
    <source>
        <dbReference type="EMBL" id="CAE2267702.1"/>
    </source>
</evidence>
<evidence type="ECO:0000256" key="1">
    <source>
        <dbReference type="SAM" id="MobiDB-lite"/>
    </source>
</evidence>
<dbReference type="AlphaFoldDB" id="A0A7S4N6G7"/>
<feature type="region of interest" description="Disordered" evidence="1">
    <location>
        <begin position="162"/>
        <end position="197"/>
    </location>
</feature>
<organism evidence="2">
    <name type="scientific">Paramoeba aestuarina</name>
    <dbReference type="NCBI Taxonomy" id="180227"/>
    <lineage>
        <taxon>Eukaryota</taxon>
        <taxon>Amoebozoa</taxon>
        <taxon>Discosea</taxon>
        <taxon>Flabellinia</taxon>
        <taxon>Dactylopodida</taxon>
        <taxon>Paramoebidae</taxon>
        <taxon>Paramoeba</taxon>
    </lineage>
</organism>
<feature type="region of interest" description="Disordered" evidence="1">
    <location>
        <begin position="1"/>
        <end position="55"/>
    </location>
</feature>